<keyword evidence="3" id="KW-0268">Exocytosis</keyword>
<evidence type="ECO:0000256" key="3">
    <source>
        <dbReference type="ARBA" id="ARBA00022483"/>
    </source>
</evidence>
<comment type="subcellular location">
    <subcellularLocation>
        <location evidence="2">Secreted</location>
    </subcellularLocation>
    <subcellularLocation>
        <location evidence="1">Target cell membrane</location>
    </subcellularLocation>
</comment>
<keyword evidence="9" id="KW-0638">Presynaptic neurotoxin</keyword>
<feature type="repeat" description="ANK" evidence="12">
    <location>
        <begin position="209"/>
        <end position="241"/>
    </location>
</feature>
<dbReference type="GO" id="GO:0006887">
    <property type="term" value="P:exocytosis"/>
    <property type="evidence" value="ECO:0007669"/>
    <property type="project" value="UniProtKB-KW"/>
</dbReference>
<keyword evidence="7" id="KW-0528">Neurotoxin</keyword>
<keyword evidence="14" id="KW-1185">Reference proteome</keyword>
<dbReference type="PROSITE" id="PS50088">
    <property type="entry name" value="ANK_REPEAT"/>
    <property type="match status" value="4"/>
</dbReference>
<dbReference type="AlphaFoldDB" id="A0AAV4Y0X3"/>
<dbReference type="Pfam" id="PF12796">
    <property type="entry name" value="Ank_2"/>
    <property type="match status" value="1"/>
</dbReference>
<evidence type="ECO:0000256" key="11">
    <source>
        <dbReference type="ARBA" id="ARBA00023298"/>
    </source>
</evidence>
<feature type="repeat" description="ANK" evidence="12">
    <location>
        <begin position="107"/>
        <end position="139"/>
    </location>
</feature>
<name>A0AAV4Y0X3_CAEEX</name>
<dbReference type="SMART" id="SM00248">
    <property type="entry name" value="ANK"/>
    <property type="match status" value="4"/>
</dbReference>
<dbReference type="InterPro" id="IPR036770">
    <property type="entry name" value="Ankyrin_rpt-contain_sf"/>
</dbReference>
<keyword evidence="10 12" id="KW-0040">ANK repeat</keyword>
<dbReference type="EMBL" id="BPLR01018583">
    <property type="protein sequence ID" value="GIZ00743.1"/>
    <property type="molecule type" value="Genomic_DNA"/>
</dbReference>
<evidence type="ECO:0000256" key="1">
    <source>
        <dbReference type="ARBA" id="ARBA00004175"/>
    </source>
</evidence>
<keyword evidence="11" id="KW-0472">Membrane</keyword>
<evidence type="ECO:0000256" key="2">
    <source>
        <dbReference type="ARBA" id="ARBA00004613"/>
    </source>
</evidence>
<accession>A0AAV4Y0X3</accession>
<dbReference type="Proteomes" id="UP001054945">
    <property type="component" value="Unassembled WGS sequence"/>
</dbReference>
<evidence type="ECO:0000256" key="4">
    <source>
        <dbReference type="ARBA" id="ARBA00022525"/>
    </source>
</evidence>
<keyword evidence="5" id="KW-1052">Target cell membrane</keyword>
<comment type="caution">
    <text evidence="13">The sequence shown here is derived from an EMBL/GenBank/DDBJ whole genome shotgun (WGS) entry which is preliminary data.</text>
</comment>
<organism evidence="13 14">
    <name type="scientific">Caerostris extrusa</name>
    <name type="common">Bark spider</name>
    <name type="synonym">Caerostris bankana</name>
    <dbReference type="NCBI Taxonomy" id="172846"/>
    <lineage>
        <taxon>Eukaryota</taxon>
        <taxon>Metazoa</taxon>
        <taxon>Ecdysozoa</taxon>
        <taxon>Arthropoda</taxon>
        <taxon>Chelicerata</taxon>
        <taxon>Arachnida</taxon>
        <taxon>Araneae</taxon>
        <taxon>Araneomorphae</taxon>
        <taxon>Entelegynae</taxon>
        <taxon>Araneoidea</taxon>
        <taxon>Araneidae</taxon>
        <taxon>Caerostris</taxon>
    </lineage>
</organism>
<evidence type="ECO:0000256" key="6">
    <source>
        <dbReference type="ARBA" id="ARBA00022656"/>
    </source>
</evidence>
<keyword evidence="4" id="KW-0964">Secreted</keyword>
<feature type="repeat" description="ANK" evidence="12">
    <location>
        <begin position="173"/>
        <end position="205"/>
    </location>
</feature>
<dbReference type="PRINTS" id="PR01415">
    <property type="entry name" value="ANKYRIN"/>
</dbReference>
<keyword evidence="6" id="KW-0800">Toxin</keyword>
<evidence type="ECO:0000313" key="14">
    <source>
        <dbReference type="Proteomes" id="UP001054945"/>
    </source>
</evidence>
<feature type="repeat" description="ANK" evidence="12">
    <location>
        <begin position="140"/>
        <end position="172"/>
    </location>
</feature>
<protein>
    <submittedName>
        <fullName evidence="13">Uncharacterized protein</fullName>
    </submittedName>
</protein>
<proteinExistence type="predicted"/>
<evidence type="ECO:0000256" key="5">
    <source>
        <dbReference type="ARBA" id="ARBA00022537"/>
    </source>
</evidence>
<evidence type="ECO:0000256" key="12">
    <source>
        <dbReference type="PROSITE-ProRule" id="PRU00023"/>
    </source>
</evidence>
<keyword evidence="8" id="KW-0677">Repeat</keyword>
<dbReference type="GO" id="GO:0090729">
    <property type="term" value="F:toxin activity"/>
    <property type="evidence" value="ECO:0007669"/>
    <property type="project" value="UniProtKB-KW"/>
</dbReference>
<evidence type="ECO:0000256" key="8">
    <source>
        <dbReference type="ARBA" id="ARBA00022737"/>
    </source>
</evidence>
<dbReference type="SUPFAM" id="SSF48403">
    <property type="entry name" value="Ankyrin repeat"/>
    <property type="match status" value="1"/>
</dbReference>
<dbReference type="PROSITE" id="PS50297">
    <property type="entry name" value="ANK_REP_REGION"/>
    <property type="match status" value="4"/>
</dbReference>
<evidence type="ECO:0000256" key="9">
    <source>
        <dbReference type="ARBA" id="ARBA00023028"/>
    </source>
</evidence>
<evidence type="ECO:0000256" key="10">
    <source>
        <dbReference type="ARBA" id="ARBA00023043"/>
    </source>
</evidence>
<keyword evidence="11" id="KW-1053">Target membrane</keyword>
<dbReference type="GO" id="GO:0044218">
    <property type="term" value="C:other organism cell membrane"/>
    <property type="evidence" value="ECO:0007669"/>
    <property type="project" value="UniProtKB-KW"/>
</dbReference>
<evidence type="ECO:0000313" key="13">
    <source>
        <dbReference type="EMBL" id="GIZ00743.1"/>
    </source>
</evidence>
<gene>
    <name evidence="13" type="ORF">CEXT_399631</name>
</gene>
<dbReference type="GO" id="GO:0044231">
    <property type="term" value="C:host cell presynaptic membrane"/>
    <property type="evidence" value="ECO:0007669"/>
    <property type="project" value="UniProtKB-KW"/>
</dbReference>
<dbReference type="GO" id="GO:0005576">
    <property type="term" value="C:extracellular region"/>
    <property type="evidence" value="ECO:0007669"/>
    <property type="project" value="UniProtKB-SubCell"/>
</dbReference>
<dbReference type="Gene3D" id="1.25.40.20">
    <property type="entry name" value="Ankyrin repeat-containing domain"/>
    <property type="match status" value="2"/>
</dbReference>
<reference evidence="13 14" key="1">
    <citation type="submission" date="2021-06" db="EMBL/GenBank/DDBJ databases">
        <title>Caerostris extrusa draft genome.</title>
        <authorList>
            <person name="Kono N."/>
            <person name="Arakawa K."/>
        </authorList>
    </citation>
    <scope>NUCLEOTIDE SEQUENCE [LARGE SCALE GENOMIC DNA]</scope>
</reference>
<dbReference type="InterPro" id="IPR002110">
    <property type="entry name" value="Ankyrin_rpt"/>
</dbReference>
<dbReference type="Pfam" id="PF00023">
    <property type="entry name" value="Ank"/>
    <property type="match status" value="2"/>
</dbReference>
<sequence>MKVLEKSSRMKILPLLVTDSTVNKSNMIEFIPETIDTQLQSHEINIYNHKLTTLDYLLSLPNRKLPFPDGAKTPTRSISLTLNQRTIQRDCSFVPTSLDSDLILQLTNWTPLMIAASVGCAEIVSALISRGADVNAINETGQTSLHYVASKNREEIVRILLANHANINAADNMGSTPLHRAASKGNIKILKIFLEDYSNQLDVDARDCVRNTPLHLACEEERMEAAKMLIEAGASIDTLNKEKKNPIEMARPQFHSSLRRMAEAVLYP</sequence>
<evidence type="ECO:0000256" key="7">
    <source>
        <dbReference type="ARBA" id="ARBA00022699"/>
    </source>
</evidence>
<dbReference type="PANTHER" id="PTHR24171">
    <property type="entry name" value="ANKYRIN REPEAT DOMAIN-CONTAINING PROTEIN 39-RELATED"/>
    <property type="match status" value="1"/>
</dbReference>